<reference evidence="6 7" key="1">
    <citation type="submission" date="2017-08" db="EMBL/GenBank/DDBJ databases">
        <title>The strain WRN001 was isolated from Binhai saline alkaline soil, Tianjin, China.</title>
        <authorList>
            <person name="Liu D."/>
            <person name="Zhang G."/>
        </authorList>
    </citation>
    <scope>NUCLEOTIDE SEQUENCE [LARGE SCALE GENOMIC DNA]</scope>
    <source>
        <strain evidence="6 7">WN019</strain>
    </source>
</reference>
<evidence type="ECO:0000313" key="7">
    <source>
        <dbReference type="Proteomes" id="UP000218083"/>
    </source>
</evidence>
<feature type="transmembrane region" description="Helical" evidence="5">
    <location>
        <begin position="222"/>
        <end position="241"/>
    </location>
</feature>
<protein>
    <recommendedName>
        <fullName evidence="8">Rhomboid family intramembrane serine protease</fullName>
    </recommendedName>
</protein>
<evidence type="ECO:0000256" key="3">
    <source>
        <dbReference type="ARBA" id="ARBA00022989"/>
    </source>
</evidence>
<feature type="transmembrane region" description="Helical" evidence="5">
    <location>
        <begin position="12"/>
        <end position="33"/>
    </location>
</feature>
<evidence type="ECO:0000256" key="2">
    <source>
        <dbReference type="ARBA" id="ARBA00022692"/>
    </source>
</evidence>
<organism evidence="6 7">
    <name type="scientific">Halorubrum salipaludis</name>
    <dbReference type="NCBI Taxonomy" id="2032630"/>
    <lineage>
        <taxon>Archaea</taxon>
        <taxon>Methanobacteriati</taxon>
        <taxon>Methanobacteriota</taxon>
        <taxon>Stenosarchaea group</taxon>
        <taxon>Halobacteria</taxon>
        <taxon>Halobacteriales</taxon>
        <taxon>Haloferacaceae</taxon>
        <taxon>Halorubrum</taxon>
    </lineage>
</organism>
<dbReference type="OrthoDB" id="308439at2157"/>
<feature type="transmembrane region" description="Helical" evidence="5">
    <location>
        <begin position="66"/>
        <end position="85"/>
    </location>
</feature>
<evidence type="ECO:0000256" key="4">
    <source>
        <dbReference type="ARBA" id="ARBA00023136"/>
    </source>
</evidence>
<feature type="transmembrane region" description="Helical" evidence="5">
    <location>
        <begin position="97"/>
        <end position="117"/>
    </location>
</feature>
<proteinExistence type="predicted"/>
<dbReference type="SUPFAM" id="SSF144091">
    <property type="entry name" value="Rhomboid-like"/>
    <property type="match status" value="1"/>
</dbReference>
<evidence type="ECO:0000256" key="5">
    <source>
        <dbReference type="SAM" id="Phobius"/>
    </source>
</evidence>
<accession>A0A2A2FJ38</accession>
<dbReference type="EMBL" id="NSKC01000002">
    <property type="protein sequence ID" value="PAU84563.1"/>
    <property type="molecule type" value="Genomic_DNA"/>
</dbReference>
<keyword evidence="4 5" id="KW-0472">Membrane</keyword>
<dbReference type="Proteomes" id="UP000218083">
    <property type="component" value="Unassembled WGS sequence"/>
</dbReference>
<evidence type="ECO:0000313" key="6">
    <source>
        <dbReference type="EMBL" id="PAU84563.1"/>
    </source>
</evidence>
<gene>
    <name evidence="6" type="ORF">CK500_03355</name>
</gene>
<feature type="transmembrane region" description="Helical" evidence="5">
    <location>
        <begin position="160"/>
        <end position="178"/>
    </location>
</feature>
<dbReference type="GO" id="GO:0016020">
    <property type="term" value="C:membrane"/>
    <property type="evidence" value="ECO:0007669"/>
    <property type="project" value="UniProtKB-SubCell"/>
</dbReference>
<keyword evidence="7" id="KW-1185">Reference proteome</keyword>
<dbReference type="InterPro" id="IPR035952">
    <property type="entry name" value="Rhomboid-like_sf"/>
</dbReference>
<name>A0A2A2FJ38_9EURY</name>
<dbReference type="RefSeq" id="WP_095635839.1">
    <property type="nucleotide sequence ID" value="NZ_NSKC01000002.1"/>
</dbReference>
<feature type="transmembrane region" description="Helical" evidence="5">
    <location>
        <begin position="184"/>
        <end position="202"/>
    </location>
</feature>
<dbReference type="Gene3D" id="1.20.1540.10">
    <property type="entry name" value="Rhomboid-like"/>
    <property type="match status" value="1"/>
</dbReference>
<evidence type="ECO:0000256" key="1">
    <source>
        <dbReference type="ARBA" id="ARBA00004141"/>
    </source>
</evidence>
<feature type="transmembrane region" description="Helical" evidence="5">
    <location>
        <begin position="253"/>
        <end position="271"/>
    </location>
</feature>
<comment type="caution">
    <text evidence="6">The sequence shown here is derived from an EMBL/GenBank/DDBJ whole genome shotgun (WGS) entry which is preliminary data.</text>
</comment>
<dbReference type="AlphaFoldDB" id="A0A2A2FJ38"/>
<evidence type="ECO:0008006" key="8">
    <source>
        <dbReference type="Google" id="ProtNLM"/>
    </source>
</evidence>
<keyword evidence="2 5" id="KW-0812">Transmembrane</keyword>
<sequence>MVETTSPHHQEWSSDLALILSVPILLTSILFFTPTSLQQQLALRPTDPQWYTVFTAAYVHAGVDHLQSNVVGYLLAVSYAYWLCLHTRRRRWFRRTTVGLLIVTPIVVNGVDLLLFGTYLPEIEGLSRGFSGVVGGFGGFLLVAFVVAVRDTYNSELAQIVGVALVLLLLQLIDVVYAGMVRPLVAGLVTFGIVMQVIGVLYERGWEIPVIEASPRTLALRAISGTLVLSVLAILVLQMFPGTLVEGGTFVNIVAHGVGLLTGIVLSTTATKVSTQR</sequence>
<feature type="transmembrane region" description="Helical" evidence="5">
    <location>
        <begin position="129"/>
        <end position="148"/>
    </location>
</feature>
<keyword evidence="3 5" id="KW-1133">Transmembrane helix</keyword>
<comment type="subcellular location">
    <subcellularLocation>
        <location evidence="1">Membrane</location>
        <topology evidence="1">Multi-pass membrane protein</topology>
    </subcellularLocation>
</comment>